<evidence type="ECO:0000313" key="6">
    <source>
        <dbReference type="EMBL" id="QBZ84046.1"/>
    </source>
</evidence>
<dbReference type="InterPro" id="IPR008778">
    <property type="entry name" value="Pirin_C_dom"/>
</dbReference>
<dbReference type="PANTHER" id="PTHR13903">
    <property type="entry name" value="PIRIN-RELATED"/>
    <property type="match status" value="1"/>
</dbReference>
<feature type="domain" description="Pirin N-terminal" evidence="4">
    <location>
        <begin position="22"/>
        <end position="122"/>
    </location>
</feature>
<evidence type="ECO:0000259" key="5">
    <source>
        <dbReference type="Pfam" id="PF05726"/>
    </source>
</evidence>
<keyword evidence="6" id="KW-0560">Oxidoreductase</keyword>
<dbReference type="InterPro" id="IPR003829">
    <property type="entry name" value="Pirin_N_dom"/>
</dbReference>
<dbReference type="GO" id="GO:0046872">
    <property type="term" value="F:metal ion binding"/>
    <property type="evidence" value="ECO:0007669"/>
    <property type="project" value="UniProtKB-KW"/>
</dbReference>
<gene>
    <name evidence="6" type="ORF">GHNINEIG_02121</name>
</gene>
<dbReference type="EC" id="1.13.11.24" evidence="6"/>
<protein>
    <submittedName>
        <fullName evidence="6">Quercetin 2,3-dioxygenase</fullName>
        <ecNumber evidence="6">1.13.11.24</ecNumber>
    </submittedName>
</protein>
<keyword evidence="7" id="KW-1185">Reference proteome</keyword>
<proteinExistence type="inferred from homology"/>
<dbReference type="InterPro" id="IPR011051">
    <property type="entry name" value="RmlC_Cupin_sf"/>
</dbReference>
<accession>A0A4P7P1Z2</accession>
<name>A0A4P7P1Z2_9GAMM</name>
<feature type="binding site" evidence="2">
    <location>
        <position position="106"/>
    </location>
    <ligand>
        <name>Fe cation</name>
        <dbReference type="ChEBI" id="CHEBI:24875"/>
    </ligand>
</feature>
<feature type="binding site" evidence="2">
    <location>
        <position position="62"/>
    </location>
    <ligand>
        <name>Fe cation</name>
        <dbReference type="ChEBI" id="CHEBI:24875"/>
    </ligand>
</feature>
<dbReference type="Pfam" id="PF05726">
    <property type="entry name" value="Pirin_C"/>
    <property type="match status" value="1"/>
</dbReference>
<dbReference type="Pfam" id="PF02678">
    <property type="entry name" value="Pirin"/>
    <property type="match status" value="1"/>
</dbReference>
<dbReference type="SUPFAM" id="SSF51182">
    <property type="entry name" value="RmlC-like cupins"/>
    <property type="match status" value="1"/>
</dbReference>
<dbReference type="PIRSF" id="PIRSF006232">
    <property type="entry name" value="Pirin"/>
    <property type="match status" value="1"/>
</dbReference>
<dbReference type="GO" id="GO:0008127">
    <property type="term" value="F:quercetin 2,3-dioxygenase activity"/>
    <property type="evidence" value="ECO:0007669"/>
    <property type="project" value="UniProtKB-EC"/>
</dbReference>
<dbReference type="CDD" id="cd02247">
    <property type="entry name" value="cupin_pirin_C"/>
    <property type="match status" value="1"/>
</dbReference>
<dbReference type="PANTHER" id="PTHR13903:SF8">
    <property type="entry name" value="PIRIN"/>
    <property type="match status" value="1"/>
</dbReference>
<evidence type="ECO:0000256" key="1">
    <source>
        <dbReference type="ARBA" id="ARBA00008416"/>
    </source>
</evidence>
<feature type="binding site" evidence="2">
    <location>
        <position position="60"/>
    </location>
    <ligand>
        <name>Fe cation</name>
        <dbReference type="ChEBI" id="CHEBI:24875"/>
    </ligand>
</feature>
<keyword evidence="6" id="KW-0223">Dioxygenase</keyword>
<dbReference type="CDD" id="cd02909">
    <property type="entry name" value="cupin_pirin_N"/>
    <property type="match status" value="1"/>
</dbReference>
<dbReference type="EMBL" id="CP032096">
    <property type="protein sequence ID" value="QBZ84046.1"/>
    <property type="molecule type" value="Genomic_DNA"/>
</dbReference>
<evidence type="ECO:0000256" key="2">
    <source>
        <dbReference type="PIRSR" id="PIRSR006232-1"/>
    </source>
</evidence>
<evidence type="ECO:0000313" key="7">
    <source>
        <dbReference type="Proteomes" id="UP000296201"/>
    </source>
</evidence>
<organism evidence="6 7">
    <name type="scientific">Hydrogenovibrio crunogenus</name>
    <dbReference type="NCBI Taxonomy" id="39765"/>
    <lineage>
        <taxon>Bacteria</taxon>
        <taxon>Pseudomonadati</taxon>
        <taxon>Pseudomonadota</taxon>
        <taxon>Gammaproteobacteria</taxon>
        <taxon>Thiotrichales</taxon>
        <taxon>Piscirickettsiaceae</taxon>
        <taxon>Hydrogenovibrio</taxon>
    </lineage>
</organism>
<feature type="domain" description="Pirin C-terminal" evidence="5">
    <location>
        <begin position="178"/>
        <end position="280"/>
    </location>
</feature>
<comment type="cofactor">
    <cofactor evidence="2">
        <name>Fe cation</name>
        <dbReference type="ChEBI" id="CHEBI:24875"/>
    </cofactor>
    <text evidence="2">Binds 1 Fe cation per subunit.</text>
</comment>
<dbReference type="Proteomes" id="UP000296201">
    <property type="component" value="Chromosome"/>
</dbReference>
<dbReference type="Gene3D" id="2.60.120.10">
    <property type="entry name" value="Jelly Rolls"/>
    <property type="match status" value="2"/>
</dbReference>
<dbReference type="InterPro" id="IPR014710">
    <property type="entry name" value="RmlC-like_jellyroll"/>
</dbReference>
<dbReference type="InterPro" id="IPR012093">
    <property type="entry name" value="Pirin"/>
</dbReference>
<comment type="similarity">
    <text evidence="1 3">Belongs to the pirin family.</text>
</comment>
<evidence type="ECO:0000259" key="4">
    <source>
        <dbReference type="Pfam" id="PF02678"/>
    </source>
</evidence>
<dbReference type="AlphaFoldDB" id="A0A4P7P1Z2"/>
<dbReference type="OrthoDB" id="9780903at2"/>
<feature type="binding site" evidence="2">
    <location>
        <position position="104"/>
    </location>
    <ligand>
        <name>Fe cation</name>
        <dbReference type="ChEBI" id="CHEBI:24875"/>
    </ligand>
</feature>
<keyword evidence="2" id="KW-0408">Iron</keyword>
<dbReference type="RefSeq" id="WP_135796614.1">
    <property type="nucleotide sequence ID" value="NZ_CP032096.1"/>
</dbReference>
<evidence type="ECO:0000256" key="3">
    <source>
        <dbReference type="RuleBase" id="RU003457"/>
    </source>
</evidence>
<reference evidence="6 7" key="1">
    <citation type="submission" date="2018-08" db="EMBL/GenBank/DDBJ databases">
        <title>Horizontal acquisition of hydrogen conversion ability and other habitat adaptations in Hydrogenovibrio crunogenus strains.</title>
        <authorList>
            <person name="Gonnella G."/>
            <person name="Adam N."/>
            <person name="Perner M."/>
        </authorList>
    </citation>
    <scope>NUCLEOTIDE SEQUENCE [LARGE SCALE GENOMIC DNA]</scope>
    <source>
        <strain evidence="6 7">SP-41</strain>
    </source>
</reference>
<sequence>MNATKEVMIVTRGMPASDGAGVRLTRLIGQPEIQDLDPFLMLDFFESDDPDDYIAGFPPHPHRGFETVTYLLNGRMRHQDNQGNEGVIESGGVQWMTAGKGVIHSEMPEQENGLLRGFQLWINLPGHAKMNPPAYQEFTPDQVPVETWENGTEIRVVTGKTEKGTEGPVKNTFVNPTYLDVSLAADSEFSQPLETDSHSFILVVEGSVKVGNKGVLLQKGMLGILSNGDSVQVDSGNTPGRFLLISGQPIREPIAKGGPFVMNTQEELHQAFDDFRNNRF</sequence>
<keyword evidence="2" id="KW-0479">Metal-binding</keyword>